<evidence type="ECO:0000313" key="4">
    <source>
        <dbReference type="EMBL" id="KAF2481779.1"/>
    </source>
</evidence>
<evidence type="ECO:0000259" key="3">
    <source>
        <dbReference type="Pfam" id="PF00296"/>
    </source>
</evidence>
<dbReference type="RefSeq" id="XP_033588349.1">
    <property type="nucleotide sequence ID" value="XM_033737974.1"/>
</dbReference>
<feature type="domain" description="Luciferase-like" evidence="3">
    <location>
        <begin position="37"/>
        <end position="392"/>
    </location>
</feature>
<dbReference type="Proteomes" id="UP000799767">
    <property type="component" value="Unassembled WGS sequence"/>
</dbReference>
<dbReference type="SUPFAM" id="SSF51679">
    <property type="entry name" value="Bacterial luciferase-like"/>
    <property type="match status" value="1"/>
</dbReference>
<dbReference type="EMBL" id="MU001637">
    <property type="protein sequence ID" value="KAF2481779.1"/>
    <property type="molecule type" value="Genomic_DNA"/>
</dbReference>
<dbReference type="Gene3D" id="3.20.20.30">
    <property type="entry name" value="Luciferase-like domain"/>
    <property type="match status" value="1"/>
</dbReference>
<protein>
    <submittedName>
        <fullName evidence="4">Luciferase-like domain-containing protein</fullName>
    </submittedName>
</protein>
<organism evidence="4 5">
    <name type="scientific">Neohortaea acidophila</name>
    <dbReference type="NCBI Taxonomy" id="245834"/>
    <lineage>
        <taxon>Eukaryota</taxon>
        <taxon>Fungi</taxon>
        <taxon>Dikarya</taxon>
        <taxon>Ascomycota</taxon>
        <taxon>Pezizomycotina</taxon>
        <taxon>Dothideomycetes</taxon>
        <taxon>Dothideomycetidae</taxon>
        <taxon>Mycosphaerellales</taxon>
        <taxon>Teratosphaeriaceae</taxon>
        <taxon>Neohortaea</taxon>
    </lineage>
</organism>
<evidence type="ECO:0000256" key="1">
    <source>
        <dbReference type="ARBA" id="ARBA00033748"/>
    </source>
</evidence>
<dbReference type="PANTHER" id="PTHR30011">
    <property type="entry name" value="ALKANESULFONATE MONOOXYGENASE-RELATED"/>
    <property type="match status" value="1"/>
</dbReference>
<dbReference type="GO" id="GO:0016705">
    <property type="term" value="F:oxidoreductase activity, acting on paired donors, with incorporation or reduction of molecular oxygen"/>
    <property type="evidence" value="ECO:0007669"/>
    <property type="project" value="InterPro"/>
</dbReference>
<keyword evidence="5" id="KW-1185">Reference proteome</keyword>
<dbReference type="Pfam" id="PF00296">
    <property type="entry name" value="Bac_luciferase"/>
    <property type="match status" value="1"/>
</dbReference>
<gene>
    <name evidence="4" type="ORF">BDY17DRAFT_339966</name>
</gene>
<accession>A0A6A6PNX6</accession>
<dbReference type="GeneID" id="54478976"/>
<dbReference type="PANTHER" id="PTHR30011:SF41">
    <property type="entry name" value="XENOBIOTIC COMPOUND MONOOXYGENASE, DSZA FAMILY (AFU_ORTHOLOGUE AFUA_3G15040)"/>
    <property type="match status" value="1"/>
</dbReference>
<name>A0A6A6PNX6_9PEZI</name>
<proteinExistence type="inferred from homology"/>
<dbReference type="InterPro" id="IPR051260">
    <property type="entry name" value="Diverse_substr_monoxygenases"/>
</dbReference>
<dbReference type="NCBIfam" id="TIGR03860">
    <property type="entry name" value="FMN_nitrolo"/>
    <property type="match status" value="1"/>
</dbReference>
<evidence type="ECO:0000313" key="5">
    <source>
        <dbReference type="Proteomes" id="UP000799767"/>
    </source>
</evidence>
<comment type="similarity">
    <text evidence="1">Belongs to the NtaA/SnaA/DszA monooxygenase family.</text>
</comment>
<dbReference type="PIRSF" id="PIRSF000337">
    <property type="entry name" value="NTA_MOA"/>
    <property type="match status" value="1"/>
</dbReference>
<feature type="region of interest" description="Disordered" evidence="2">
    <location>
        <begin position="441"/>
        <end position="466"/>
    </location>
</feature>
<feature type="compositionally biased region" description="Basic residues" evidence="2">
    <location>
        <begin position="451"/>
        <end position="466"/>
    </location>
</feature>
<dbReference type="InterPro" id="IPR036661">
    <property type="entry name" value="Luciferase-like_sf"/>
</dbReference>
<dbReference type="InterPro" id="IPR011251">
    <property type="entry name" value="Luciferase-like_dom"/>
</dbReference>
<dbReference type="AlphaFoldDB" id="A0A6A6PNX6"/>
<sequence length="466" mass="51303">MAAEEANGTRARRPWIMNAFAMTAPGHLAPGLWRHPAQEKQTLEHWVLIAKLLEEAKFHGIFFADVLGIYDVYGNDNAPALRSAAQIPILDISLLISALAYETKHISFGITASTTYENPYALARKFSTLDQITNGRVAWNIVTSYLQSAADSFGLDQQVEHDERYKMADEFLEVVYKLLEGSWEDDAVEADKATGVYANPAKVHKINHVGKYYKCTGPNLVDPTPQRTPFLFQAGASKSGMAFAAAHAEAMFLPGMIPAKTQQIVHTVRGILKDIGRPETSVKFLAGMFIVVAETDEEAHAKYQDLLQYVDLEGTAALFGGWTGTDLSKFSDDEDFAFNGPPAIQGLINSWAATAPGGTKWTKKRVLQELSICGAHPKAVGSATTVADILETWINEAEVDGFNLSYATTPGTFEDMIKYLWPELRRRGVLQTEYSGKTMRESFLGDGGGPRVRKGHPANRFKHVVN</sequence>
<dbReference type="OrthoDB" id="5561043at2759"/>
<evidence type="ECO:0000256" key="2">
    <source>
        <dbReference type="SAM" id="MobiDB-lite"/>
    </source>
</evidence>
<reference evidence="4" key="1">
    <citation type="journal article" date="2020" name="Stud. Mycol.">
        <title>101 Dothideomycetes genomes: a test case for predicting lifestyles and emergence of pathogens.</title>
        <authorList>
            <person name="Haridas S."/>
            <person name="Albert R."/>
            <person name="Binder M."/>
            <person name="Bloem J."/>
            <person name="Labutti K."/>
            <person name="Salamov A."/>
            <person name="Andreopoulos B."/>
            <person name="Baker S."/>
            <person name="Barry K."/>
            <person name="Bills G."/>
            <person name="Bluhm B."/>
            <person name="Cannon C."/>
            <person name="Castanera R."/>
            <person name="Culley D."/>
            <person name="Daum C."/>
            <person name="Ezra D."/>
            <person name="Gonzalez J."/>
            <person name="Henrissat B."/>
            <person name="Kuo A."/>
            <person name="Liang C."/>
            <person name="Lipzen A."/>
            <person name="Lutzoni F."/>
            <person name="Magnuson J."/>
            <person name="Mondo S."/>
            <person name="Nolan M."/>
            <person name="Ohm R."/>
            <person name="Pangilinan J."/>
            <person name="Park H.-J."/>
            <person name="Ramirez L."/>
            <person name="Alfaro M."/>
            <person name="Sun H."/>
            <person name="Tritt A."/>
            <person name="Yoshinaga Y."/>
            <person name="Zwiers L.-H."/>
            <person name="Turgeon B."/>
            <person name="Goodwin S."/>
            <person name="Spatafora J."/>
            <person name="Crous P."/>
            <person name="Grigoriev I."/>
        </authorList>
    </citation>
    <scope>NUCLEOTIDE SEQUENCE</scope>
    <source>
        <strain evidence="4">CBS 113389</strain>
    </source>
</reference>
<dbReference type="GO" id="GO:0004497">
    <property type="term" value="F:monooxygenase activity"/>
    <property type="evidence" value="ECO:0007669"/>
    <property type="project" value="InterPro"/>
</dbReference>
<dbReference type="InterPro" id="IPR016215">
    <property type="entry name" value="NTA_MOA"/>
</dbReference>